<dbReference type="InterPro" id="IPR050330">
    <property type="entry name" value="Bact_OuterMem_StrucFunc"/>
</dbReference>
<evidence type="ECO:0000256" key="3">
    <source>
        <dbReference type="ARBA" id="ARBA00023136"/>
    </source>
</evidence>
<feature type="chain" id="PRO_5046756853" evidence="6">
    <location>
        <begin position="20"/>
        <end position="455"/>
    </location>
</feature>
<evidence type="ECO:0000256" key="6">
    <source>
        <dbReference type="SAM" id="SignalP"/>
    </source>
</evidence>
<dbReference type="InterPro" id="IPR036737">
    <property type="entry name" value="OmpA-like_sf"/>
</dbReference>
<dbReference type="EMBL" id="JAACJS010000015">
    <property type="protein sequence ID" value="NCI50712.1"/>
    <property type="molecule type" value="Genomic_DNA"/>
</dbReference>
<keyword evidence="3 5" id="KW-0472">Membrane</keyword>
<dbReference type="InterPro" id="IPR003367">
    <property type="entry name" value="Thrombospondin_3-like_rpt"/>
</dbReference>
<evidence type="ECO:0000259" key="7">
    <source>
        <dbReference type="PROSITE" id="PS51123"/>
    </source>
</evidence>
<dbReference type="PANTHER" id="PTHR30329">
    <property type="entry name" value="STATOR ELEMENT OF FLAGELLAR MOTOR COMPLEX"/>
    <property type="match status" value="1"/>
</dbReference>
<evidence type="ECO:0000313" key="9">
    <source>
        <dbReference type="Proteomes" id="UP000753802"/>
    </source>
</evidence>
<sequence>MKKIIFSLIALGLSAGAFAQTTLPSYKKRPSLGLNFFFKDVTTANLITQNSLGVVLSNKQWAKLGDMAPGVSLSYYNGITDKIDFVTTLGGSFTKFPFSTASGITPSTNNKFLLEATAGVNLKLLPDNYVVVPYAHIGIGASMYAGTYFAAYIPTGLGLQFNLGEETFLNAMFGYNNKVSATSINHFNYSIGVSSPLSDKKEPVIVTPPPPPAPVVVEADTDGDGIVDSKDKCPTVAGTAKYDGCPVPDTDGDGINDENDKCPTVKGLPEYNGCPVPDRDKDGINDVDDKCPDVPGVARYQGCPIPDRDKDGINDEEDKCPDVPGVRENQGCPMVKEEVVKKVNTSAKNIFFQTNSAKLLPKSFPALNAVVAILKEDAALKLDIEGHTDITGGDKINVPLSKNRAKSVYDYIVSQGIDASRLSSEGFASSQPIADNKTAAGRALNRRVVMKPKYY</sequence>
<comment type="subcellular location">
    <subcellularLocation>
        <location evidence="1">Cell outer membrane</location>
    </subcellularLocation>
</comment>
<feature type="signal peptide" evidence="6">
    <location>
        <begin position="1"/>
        <end position="19"/>
    </location>
</feature>
<dbReference type="InterPro" id="IPR006665">
    <property type="entry name" value="OmpA-like"/>
</dbReference>
<dbReference type="SUPFAM" id="SSF103088">
    <property type="entry name" value="OmpA-like"/>
    <property type="match status" value="1"/>
</dbReference>
<gene>
    <name evidence="8" type="ORF">GWC95_12310</name>
</gene>
<evidence type="ECO:0000313" key="8">
    <source>
        <dbReference type="EMBL" id="NCI50712.1"/>
    </source>
</evidence>
<dbReference type="PROSITE" id="PS51123">
    <property type="entry name" value="OMPA_2"/>
    <property type="match status" value="1"/>
</dbReference>
<proteinExistence type="predicted"/>
<dbReference type="PANTHER" id="PTHR30329:SF21">
    <property type="entry name" value="LIPOPROTEIN YIAD-RELATED"/>
    <property type="match status" value="1"/>
</dbReference>
<reference evidence="8 9" key="1">
    <citation type="submission" date="2020-01" db="EMBL/GenBank/DDBJ databases">
        <title>Genome analysis.</title>
        <authorList>
            <person name="Wu S."/>
            <person name="Wang G."/>
        </authorList>
    </citation>
    <scope>NUCLEOTIDE SEQUENCE [LARGE SCALE GENOMIC DNA]</scope>
    <source>
        <strain evidence="8 9">SYL130</strain>
    </source>
</reference>
<dbReference type="InterPro" id="IPR006664">
    <property type="entry name" value="OMP_bac"/>
</dbReference>
<evidence type="ECO:0000256" key="5">
    <source>
        <dbReference type="PROSITE-ProRule" id="PRU00473"/>
    </source>
</evidence>
<keyword evidence="2 6" id="KW-0732">Signal</keyword>
<name>A0ABW9ZYB6_9BACT</name>
<dbReference type="RefSeq" id="WP_161819027.1">
    <property type="nucleotide sequence ID" value="NZ_JAACJS010000015.1"/>
</dbReference>
<keyword evidence="4" id="KW-0998">Cell outer membrane</keyword>
<dbReference type="CDD" id="cd07185">
    <property type="entry name" value="OmpA_C-like"/>
    <property type="match status" value="1"/>
</dbReference>
<dbReference type="SUPFAM" id="SSF103647">
    <property type="entry name" value="TSP type-3 repeat"/>
    <property type="match status" value="1"/>
</dbReference>
<evidence type="ECO:0000256" key="4">
    <source>
        <dbReference type="ARBA" id="ARBA00023237"/>
    </source>
</evidence>
<dbReference type="Pfam" id="PF02412">
    <property type="entry name" value="TSP_3"/>
    <property type="match status" value="1"/>
</dbReference>
<evidence type="ECO:0000256" key="2">
    <source>
        <dbReference type="ARBA" id="ARBA00022729"/>
    </source>
</evidence>
<dbReference type="Pfam" id="PF00691">
    <property type="entry name" value="OmpA"/>
    <property type="match status" value="1"/>
</dbReference>
<keyword evidence="9" id="KW-1185">Reference proteome</keyword>
<feature type="domain" description="OmpA-like" evidence="7">
    <location>
        <begin position="339"/>
        <end position="455"/>
    </location>
</feature>
<organism evidence="8 9">
    <name type="scientific">Sediminibacterium roseum</name>
    <dbReference type="NCBI Taxonomy" id="1978412"/>
    <lineage>
        <taxon>Bacteria</taxon>
        <taxon>Pseudomonadati</taxon>
        <taxon>Bacteroidota</taxon>
        <taxon>Chitinophagia</taxon>
        <taxon>Chitinophagales</taxon>
        <taxon>Chitinophagaceae</taxon>
        <taxon>Sediminibacterium</taxon>
    </lineage>
</organism>
<dbReference type="Proteomes" id="UP000753802">
    <property type="component" value="Unassembled WGS sequence"/>
</dbReference>
<dbReference type="Gene3D" id="4.10.1080.10">
    <property type="entry name" value="TSP type-3 repeat"/>
    <property type="match status" value="1"/>
</dbReference>
<dbReference type="PRINTS" id="PR01023">
    <property type="entry name" value="NAFLGMOTY"/>
</dbReference>
<dbReference type="Gene3D" id="3.30.1330.60">
    <property type="entry name" value="OmpA-like domain"/>
    <property type="match status" value="1"/>
</dbReference>
<evidence type="ECO:0000256" key="1">
    <source>
        <dbReference type="ARBA" id="ARBA00004442"/>
    </source>
</evidence>
<accession>A0ABW9ZYB6</accession>
<dbReference type="PRINTS" id="PR01021">
    <property type="entry name" value="OMPADOMAIN"/>
</dbReference>
<dbReference type="InterPro" id="IPR028974">
    <property type="entry name" value="TSP_type-3_rpt"/>
</dbReference>
<protein>
    <submittedName>
        <fullName evidence="8">OmpA family protein</fullName>
    </submittedName>
</protein>
<comment type="caution">
    <text evidence="8">The sequence shown here is derived from an EMBL/GenBank/DDBJ whole genome shotgun (WGS) entry which is preliminary data.</text>
</comment>